<feature type="chain" id="PRO_5040176760" evidence="2">
    <location>
        <begin position="21"/>
        <end position="66"/>
    </location>
</feature>
<dbReference type="EMBL" id="JAINUF010000012">
    <property type="protein sequence ID" value="KAJ8346162.1"/>
    <property type="molecule type" value="Genomic_DNA"/>
</dbReference>
<gene>
    <name evidence="3" type="ORF">SKAU_G00303550</name>
</gene>
<keyword evidence="4" id="KW-1185">Reference proteome</keyword>
<evidence type="ECO:0000256" key="2">
    <source>
        <dbReference type="SAM" id="SignalP"/>
    </source>
</evidence>
<name>A0A9Q1EW57_SYNKA</name>
<feature type="region of interest" description="Disordered" evidence="1">
    <location>
        <begin position="34"/>
        <end position="66"/>
    </location>
</feature>
<feature type="signal peptide" evidence="2">
    <location>
        <begin position="1"/>
        <end position="20"/>
    </location>
</feature>
<organism evidence="3 4">
    <name type="scientific">Synaphobranchus kaupii</name>
    <name type="common">Kaup's arrowtooth eel</name>
    <dbReference type="NCBI Taxonomy" id="118154"/>
    <lineage>
        <taxon>Eukaryota</taxon>
        <taxon>Metazoa</taxon>
        <taxon>Chordata</taxon>
        <taxon>Craniata</taxon>
        <taxon>Vertebrata</taxon>
        <taxon>Euteleostomi</taxon>
        <taxon>Actinopterygii</taxon>
        <taxon>Neopterygii</taxon>
        <taxon>Teleostei</taxon>
        <taxon>Anguilliformes</taxon>
        <taxon>Synaphobranchidae</taxon>
        <taxon>Synaphobranchus</taxon>
    </lineage>
</organism>
<sequence length="66" mass="6775">MQLWALWALCLSALPGLLLAGPIFVEGDRDPSNICKPPAQLEDRWGGSHGDAAGEGGSGGSAQSQL</sequence>
<evidence type="ECO:0000256" key="1">
    <source>
        <dbReference type="SAM" id="MobiDB-lite"/>
    </source>
</evidence>
<comment type="caution">
    <text evidence="3">The sequence shown here is derived from an EMBL/GenBank/DDBJ whole genome shotgun (WGS) entry which is preliminary data.</text>
</comment>
<dbReference type="AlphaFoldDB" id="A0A9Q1EW57"/>
<evidence type="ECO:0000313" key="3">
    <source>
        <dbReference type="EMBL" id="KAJ8346162.1"/>
    </source>
</evidence>
<dbReference type="Proteomes" id="UP001152622">
    <property type="component" value="Chromosome 12"/>
</dbReference>
<keyword evidence="2" id="KW-0732">Signal</keyword>
<proteinExistence type="predicted"/>
<feature type="non-terminal residue" evidence="3">
    <location>
        <position position="66"/>
    </location>
</feature>
<accession>A0A9Q1EW57</accession>
<reference evidence="3" key="1">
    <citation type="journal article" date="2023" name="Science">
        <title>Genome structures resolve the early diversification of teleost fishes.</title>
        <authorList>
            <person name="Parey E."/>
            <person name="Louis A."/>
            <person name="Montfort J."/>
            <person name="Bouchez O."/>
            <person name="Roques C."/>
            <person name="Iampietro C."/>
            <person name="Lluch J."/>
            <person name="Castinel A."/>
            <person name="Donnadieu C."/>
            <person name="Desvignes T."/>
            <person name="Floi Bucao C."/>
            <person name="Jouanno E."/>
            <person name="Wen M."/>
            <person name="Mejri S."/>
            <person name="Dirks R."/>
            <person name="Jansen H."/>
            <person name="Henkel C."/>
            <person name="Chen W.J."/>
            <person name="Zahm M."/>
            <person name="Cabau C."/>
            <person name="Klopp C."/>
            <person name="Thompson A.W."/>
            <person name="Robinson-Rechavi M."/>
            <person name="Braasch I."/>
            <person name="Lecointre G."/>
            <person name="Bobe J."/>
            <person name="Postlethwait J.H."/>
            <person name="Berthelot C."/>
            <person name="Roest Crollius H."/>
            <person name="Guiguen Y."/>
        </authorList>
    </citation>
    <scope>NUCLEOTIDE SEQUENCE</scope>
    <source>
        <strain evidence="3">WJC10195</strain>
    </source>
</reference>
<protein>
    <submittedName>
        <fullName evidence="3">Uncharacterized protein</fullName>
    </submittedName>
</protein>
<evidence type="ECO:0000313" key="4">
    <source>
        <dbReference type="Proteomes" id="UP001152622"/>
    </source>
</evidence>
<feature type="compositionally biased region" description="Gly residues" evidence="1">
    <location>
        <begin position="47"/>
        <end position="60"/>
    </location>
</feature>